<keyword evidence="6" id="KW-1185">Reference proteome</keyword>
<organism evidence="5 6">
    <name type="scientific">Protopolystoma xenopodis</name>
    <dbReference type="NCBI Taxonomy" id="117903"/>
    <lineage>
        <taxon>Eukaryota</taxon>
        <taxon>Metazoa</taxon>
        <taxon>Spiralia</taxon>
        <taxon>Lophotrochozoa</taxon>
        <taxon>Platyhelminthes</taxon>
        <taxon>Monogenea</taxon>
        <taxon>Polyopisthocotylea</taxon>
        <taxon>Polystomatidea</taxon>
        <taxon>Polystomatidae</taxon>
        <taxon>Protopolystoma</taxon>
    </lineage>
</organism>
<evidence type="ECO:0000313" key="6">
    <source>
        <dbReference type="Proteomes" id="UP000784294"/>
    </source>
</evidence>
<gene>
    <name evidence="5" type="ORF">PXEA_LOCUS34732</name>
</gene>
<dbReference type="InterPro" id="IPR001313">
    <property type="entry name" value="Pumilio_RNA-bd_rpt"/>
</dbReference>
<feature type="repeat" description="Pumilio" evidence="2">
    <location>
        <begin position="140"/>
        <end position="175"/>
    </location>
</feature>
<evidence type="ECO:0000256" key="1">
    <source>
        <dbReference type="ARBA" id="ARBA00022737"/>
    </source>
</evidence>
<name>A0A448XNX2_9PLAT</name>
<dbReference type="Pfam" id="PF00806">
    <property type="entry name" value="PUF"/>
    <property type="match status" value="2"/>
</dbReference>
<dbReference type="GO" id="GO:0003730">
    <property type="term" value="F:mRNA 3'-UTR binding"/>
    <property type="evidence" value="ECO:0007669"/>
    <property type="project" value="TreeGrafter"/>
</dbReference>
<dbReference type="SMART" id="SM00025">
    <property type="entry name" value="Pumilio"/>
    <property type="match status" value="2"/>
</dbReference>
<feature type="domain" description="PUM-HD" evidence="4">
    <location>
        <begin position="1"/>
        <end position="201"/>
    </location>
</feature>
<feature type="compositionally biased region" description="Low complexity" evidence="3">
    <location>
        <begin position="259"/>
        <end position="270"/>
    </location>
</feature>
<dbReference type="GO" id="GO:0010608">
    <property type="term" value="P:post-transcriptional regulation of gene expression"/>
    <property type="evidence" value="ECO:0007669"/>
    <property type="project" value="TreeGrafter"/>
</dbReference>
<dbReference type="PROSITE" id="PS50303">
    <property type="entry name" value="PUM_HD"/>
    <property type="match status" value="1"/>
</dbReference>
<dbReference type="AlphaFoldDB" id="A0A448XNX2"/>
<feature type="region of interest" description="Disordered" evidence="3">
    <location>
        <begin position="259"/>
        <end position="278"/>
    </location>
</feature>
<dbReference type="OrthoDB" id="668540at2759"/>
<dbReference type="Proteomes" id="UP000784294">
    <property type="component" value="Unassembled WGS sequence"/>
</dbReference>
<evidence type="ECO:0000313" key="5">
    <source>
        <dbReference type="EMBL" id="VEL41292.1"/>
    </source>
</evidence>
<feature type="repeat" description="Pumilio" evidence="2">
    <location>
        <begin position="45"/>
        <end position="80"/>
    </location>
</feature>
<proteinExistence type="predicted"/>
<evidence type="ECO:0000259" key="4">
    <source>
        <dbReference type="PROSITE" id="PS50303"/>
    </source>
</evidence>
<dbReference type="InterPro" id="IPR016024">
    <property type="entry name" value="ARM-type_fold"/>
</dbReference>
<evidence type="ECO:0000256" key="3">
    <source>
        <dbReference type="SAM" id="MobiDB-lite"/>
    </source>
</evidence>
<dbReference type="InterPro" id="IPR033133">
    <property type="entry name" value="PUM-HD"/>
</dbReference>
<accession>A0A448XNX2</accession>
<dbReference type="SUPFAM" id="SSF48371">
    <property type="entry name" value="ARM repeat"/>
    <property type="match status" value="1"/>
</dbReference>
<comment type="caution">
    <text evidence="5">The sequence shown here is derived from an EMBL/GenBank/DDBJ whole genome shotgun (WGS) entry which is preliminary data.</text>
</comment>
<reference evidence="5" key="1">
    <citation type="submission" date="2018-11" db="EMBL/GenBank/DDBJ databases">
        <authorList>
            <consortium name="Pathogen Informatics"/>
        </authorList>
    </citation>
    <scope>NUCLEOTIDE SEQUENCE</scope>
</reference>
<dbReference type="PROSITE" id="PS50302">
    <property type="entry name" value="PUM"/>
    <property type="match status" value="2"/>
</dbReference>
<keyword evidence="1" id="KW-0677">Repeat</keyword>
<protein>
    <recommendedName>
        <fullName evidence="4">PUM-HD domain-containing protein</fullName>
    </recommendedName>
</protein>
<dbReference type="PANTHER" id="PTHR12537">
    <property type="entry name" value="RNA BINDING PROTEIN PUMILIO-RELATED"/>
    <property type="match status" value="1"/>
</dbReference>
<evidence type="ECO:0000256" key="2">
    <source>
        <dbReference type="PROSITE-ProRule" id="PRU00317"/>
    </source>
</evidence>
<sequence>MICILASPTRRAVGSTFTLILKLYSDDSHVLEHGAVDDKSRIISRLKGRVPALSAHKFASNVMEKAIANASPNERVSLINEVLYSSVSVAVSGACGGDLAASSCLTDAKVGGLGTGDSASGALSSSASGVNSICTSQTQQQQPPLVDMMKDQFANYVVQRMLELADGQQRRVLISRIRPMQGLLRKFNYGKHIIAKLEKYSSSSSGGGNCASGSLSSTASSTCLSSVVGACGTVSSGLTIAQSPSLSCSLPVVSTTSPLTSSSYSSSSSPTSPPLDALAGHAEHTITKACPAYSTLLSRASLESEANQSMEPGLSVGWQTQNGNNENHQHRDNNCSLRSIPSTNTNEDGIVTTTCNCLNLRVDLNTNSS</sequence>
<dbReference type="Gene3D" id="1.25.10.10">
    <property type="entry name" value="Leucine-rich Repeat Variant"/>
    <property type="match status" value="1"/>
</dbReference>
<dbReference type="EMBL" id="CAAALY010268732">
    <property type="protein sequence ID" value="VEL41292.1"/>
    <property type="molecule type" value="Genomic_DNA"/>
</dbReference>
<dbReference type="GO" id="GO:0005737">
    <property type="term" value="C:cytoplasm"/>
    <property type="evidence" value="ECO:0007669"/>
    <property type="project" value="TreeGrafter"/>
</dbReference>
<dbReference type="InterPro" id="IPR011989">
    <property type="entry name" value="ARM-like"/>
</dbReference>
<dbReference type="PANTHER" id="PTHR12537:SF12">
    <property type="entry name" value="MATERNAL PROTEIN PUMILIO"/>
    <property type="match status" value="1"/>
</dbReference>